<name>W3V782_9GAMM</name>
<keyword evidence="2" id="KW-1185">Reference proteome</keyword>
<sequence length="61" mass="7228">MTKISYIRVLINDQNSYLQENTGIDLQYFISHYLQKFTVNLLKNNKLIDLVCIIPHTFPIE</sequence>
<comment type="caution">
    <text evidence="1">The sequence shown here is derived from an EMBL/GenBank/DDBJ whole genome shotgun (WGS) entry which is preliminary data.</text>
</comment>
<reference evidence="1 2" key="1">
    <citation type="submission" date="2013-11" db="EMBL/GenBank/DDBJ databases">
        <title>Elucidation of the Photorhabdus temperata genome and generation of transposon mutant library to identify motility mutants.</title>
        <authorList>
            <person name="Hurst S.G.IV."/>
            <person name="Micheals B."/>
            <person name="Abebe-Akele F."/>
            <person name="Rowedder H."/>
            <person name="Bullock H."/>
            <person name="Jackobeck R."/>
            <person name="Janicki E."/>
            <person name="Tisa L.S."/>
        </authorList>
    </citation>
    <scope>NUCLEOTIDE SEQUENCE [LARGE SCALE GENOMIC DNA]</scope>
    <source>
        <strain evidence="1 2">NC19</strain>
    </source>
</reference>
<dbReference type="Proteomes" id="UP000018957">
    <property type="component" value="Unassembled WGS sequence"/>
</dbReference>
<dbReference type="AlphaFoldDB" id="W3V782"/>
<gene>
    <name evidence="1" type="ORF">PTE_01893</name>
</gene>
<evidence type="ECO:0000313" key="2">
    <source>
        <dbReference type="Proteomes" id="UP000018957"/>
    </source>
</evidence>
<evidence type="ECO:0000313" key="1">
    <source>
        <dbReference type="EMBL" id="ETS31796.1"/>
    </source>
</evidence>
<organism evidence="1 2">
    <name type="scientific">Photorhabdus khanii NC19</name>
    <dbReference type="NCBI Taxonomy" id="1004151"/>
    <lineage>
        <taxon>Bacteria</taxon>
        <taxon>Pseudomonadati</taxon>
        <taxon>Pseudomonadota</taxon>
        <taxon>Gammaproteobacteria</taxon>
        <taxon>Enterobacterales</taxon>
        <taxon>Morganellaceae</taxon>
        <taxon>Photorhabdus</taxon>
    </lineage>
</organism>
<accession>W3V782</accession>
<proteinExistence type="predicted"/>
<dbReference type="EMBL" id="AYSJ01000009">
    <property type="protein sequence ID" value="ETS31796.1"/>
    <property type="molecule type" value="Genomic_DNA"/>
</dbReference>
<dbReference type="PATRIC" id="fig|1004151.3.peg.1930"/>
<protein>
    <submittedName>
        <fullName evidence="1">Uncharacterized protein</fullName>
    </submittedName>
</protein>